<keyword evidence="1" id="KW-0175">Coiled coil</keyword>
<dbReference type="Proteomes" id="UP000027073">
    <property type="component" value="Unassembled WGS sequence"/>
</dbReference>
<protein>
    <submittedName>
        <fullName evidence="2">Uncharacterized protein</fullName>
    </submittedName>
</protein>
<feature type="coiled-coil region" evidence="1">
    <location>
        <begin position="224"/>
        <end position="280"/>
    </location>
</feature>
<gene>
    <name evidence="2" type="ORF">PLEOSDRAFT_1084212</name>
</gene>
<dbReference type="EMBL" id="KL198008">
    <property type="protein sequence ID" value="KDQ28499.1"/>
    <property type="molecule type" value="Genomic_DNA"/>
</dbReference>
<proteinExistence type="predicted"/>
<name>A0A067NKP7_PLEO1</name>
<evidence type="ECO:0000256" key="1">
    <source>
        <dbReference type="SAM" id="Coils"/>
    </source>
</evidence>
<dbReference type="InParanoid" id="A0A067NKP7"/>
<evidence type="ECO:0000313" key="2">
    <source>
        <dbReference type="EMBL" id="KDQ28499.1"/>
    </source>
</evidence>
<accession>A0A067NKP7</accession>
<sequence>MCQPASVAPACCPATVIPAPPASVLIRVPASKLEDFPLVKPASATRITTATYHADPLPGISKTPYAYSYHGASWRVVIPIQVPTDILKPTLSSLRYMVKYGTTFDDGNSTVQADLVLSTASVEGGVTLAGDDASGLKGLYLPAKSGYAPHIVDENTGVSLLTVSSVKCNGGGAQWSHFIDSHQLYPNIRLANPGSHLYLVFNVAEYPTKDTERFLAAEVAASWCEDVEARKAQDEADRKAKEEAVRKAKEEADRIAHEEAAKAKKAEEELQKKISDEVARRVAEAEKSIQAEVDKRVADVESKLRAEAQKASSVSKANAPHVADDAMQDKIQAAAKKHNAVCPQGYGWVKSEHGYVCGGGGHKLTWEQLGM</sequence>
<dbReference type="VEuPathDB" id="FungiDB:PLEOSDRAFT_1084212"/>
<dbReference type="AlphaFoldDB" id="A0A067NKP7"/>
<reference evidence="3" key="1">
    <citation type="journal article" date="2014" name="Proc. Natl. Acad. Sci. U.S.A.">
        <title>Extensive sampling of basidiomycete genomes demonstrates inadequacy of the white-rot/brown-rot paradigm for wood decay fungi.</title>
        <authorList>
            <person name="Riley R."/>
            <person name="Salamov A.A."/>
            <person name="Brown D.W."/>
            <person name="Nagy L.G."/>
            <person name="Floudas D."/>
            <person name="Held B.W."/>
            <person name="Levasseur A."/>
            <person name="Lombard V."/>
            <person name="Morin E."/>
            <person name="Otillar R."/>
            <person name="Lindquist E.A."/>
            <person name="Sun H."/>
            <person name="LaButti K.M."/>
            <person name="Schmutz J."/>
            <person name="Jabbour D."/>
            <person name="Luo H."/>
            <person name="Baker S.E."/>
            <person name="Pisabarro A.G."/>
            <person name="Walton J.D."/>
            <person name="Blanchette R.A."/>
            <person name="Henrissat B."/>
            <person name="Martin F."/>
            <person name="Cullen D."/>
            <person name="Hibbett D.S."/>
            <person name="Grigoriev I.V."/>
        </authorList>
    </citation>
    <scope>NUCLEOTIDE SEQUENCE [LARGE SCALE GENOMIC DNA]</scope>
    <source>
        <strain evidence="3">PC15</strain>
    </source>
</reference>
<evidence type="ECO:0000313" key="3">
    <source>
        <dbReference type="Proteomes" id="UP000027073"/>
    </source>
</evidence>
<dbReference type="OrthoDB" id="2423195at2759"/>
<organism evidence="2 3">
    <name type="scientific">Pleurotus ostreatus (strain PC15)</name>
    <name type="common">Oyster mushroom</name>
    <dbReference type="NCBI Taxonomy" id="1137138"/>
    <lineage>
        <taxon>Eukaryota</taxon>
        <taxon>Fungi</taxon>
        <taxon>Dikarya</taxon>
        <taxon>Basidiomycota</taxon>
        <taxon>Agaricomycotina</taxon>
        <taxon>Agaricomycetes</taxon>
        <taxon>Agaricomycetidae</taxon>
        <taxon>Agaricales</taxon>
        <taxon>Pleurotineae</taxon>
        <taxon>Pleurotaceae</taxon>
        <taxon>Pleurotus</taxon>
    </lineage>
</organism>
<dbReference type="STRING" id="1137138.A0A067NKP7"/>
<dbReference type="HOGENOM" id="CLU_059052_0_0_1"/>